<evidence type="ECO:0000256" key="1">
    <source>
        <dbReference type="SAM" id="Coils"/>
    </source>
</evidence>
<gene>
    <name evidence="5" type="ORF">IPO85_18240</name>
</gene>
<proteinExistence type="predicted"/>
<feature type="coiled-coil region" evidence="1">
    <location>
        <begin position="193"/>
        <end position="255"/>
    </location>
</feature>
<accession>A0A9D7XJ74</accession>
<dbReference type="InterPro" id="IPR009003">
    <property type="entry name" value="Peptidase_S1_PA"/>
</dbReference>
<dbReference type="CDD" id="cd00060">
    <property type="entry name" value="FHA"/>
    <property type="match status" value="1"/>
</dbReference>
<evidence type="ECO:0000256" key="2">
    <source>
        <dbReference type="SAM" id="MobiDB-lite"/>
    </source>
</evidence>
<reference evidence="5 6" key="1">
    <citation type="submission" date="2020-10" db="EMBL/GenBank/DDBJ databases">
        <title>Connecting structure to function with the recovery of over 1000 high-quality activated sludge metagenome-assembled genomes encoding full-length rRNA genes using long-read sequencing.</title>
        <authorList>
            <person name="Singleton C.M."/>
            <person name="Petriglieri F."/>
            <person name="Kristensen J.M."/>
            <person name="Kirkegaard R.H."/>
            <person name="Michaelsen T.Y."/>
            <person name="Andersen M.H."/>
            <person name="Karst S.M."/>
            <person name="Dueholm M.S."/>
            <person name="Nielsen P.H."/>
            <person name="Albertsen M."/>
        </authorList>
    </citation>
    <scope>NUCLEOTIDE SEQUENCE [LARGE SCALE GENOMIC DNA]</scope>
    <source>
        <strain evidence="5">Ribe_18-Q3-R11-54_BAT3C.373</strain>
    </source>
</reference>
<dbReference type="SUPFAM" id="SSF50494">
    <property type="entry name" value="Trypsin-like serine proteases"/>
    <property type="match status" value="1"/>
</dbReference>
<feature type="compositionally biased region" description="Polar residues" evidence="2">
    <location>
        <begin position="283"/>
        <end position="306"/>
    </location>
</feature>
<dbReference type="SMART" id="SM00240">
    <property type="entry name" value="FHA"/>
    <property type="match status" value="1"/>
</dbReference>
<dbReference type="Pfam" id="PF00498">
    <property type="entry name" value="FHA"/>
    <property type="match status" value="1"/>
</dbReference>
<comment type="caution">
    <text evidence="5">The sequence shown here is derived from an EMBL/GenBank/DDBJ whole genome shotgun (WGS) entry which is preliminary data.</text>
</comment>
<feature type="domain" description="FHA" evidence="4">
    <location>
        <begin position="58"/>
        <end position="109"/>
    </location>
</feature>
<name>A0A9D7XJ74_9BACT</name>
<keyword evidence="3" id="KW-0812">Transmembrane</keyword>
<organism evidence="5 6">
    <name type="scientific">Candidatus Defluviibacterium haderslevense</name>
    <dbReference type="NCBI Taxonomy" id="2981993"/>
    <lineage>
        <taxon>Bacteria</taxon>
        <taxon>Pseudomonadati</taxon>
        <taxon>Bacteroidota</taxon>
        <taxon>Saprospiria</taxon>
        <taxon>Saprospirales</taxon>
        <taxon>Saprospiraceae</taxon>
        <taxon>Candidatus Defluviibacterium</taxon>
    </lineage>
</organism>
<feature type="transmembrane region" description="Helical" evidence="3">
    <location>
        <begin position="164"/>
        <end position="184"/>
    </location>
</feature>
<dbReference type="Proteomes" id="UP000808349">
    <property type="component" value="Unassembled WGS sequence"/>
</dbReference>
<keyword evidence="3" id="KW-1133">Transmembrane helix</keyword>
<dbReference type="AlphaFoldDB" id="A0A9D7XJ74"/>
<sequence>MSVTKTTNNPYKQGLAKTISQGLRTIGGSSSVYYTLYYLDNSAFKRASEHETIVVNEAFLGRDKDCIVRYGDEHPSVSRKHAVLRWQSGVVVLHHISNTNSTFVNDQEVFGERPLQNGDVIKLSVDGPRLRFNIAEAGQGVKSMRISQRLSLFAQQGLRPYRTALYIMGVLLLLSTSAGAYYFMKTNDQLEVISEKQKEIDVLGSKVNMAEKELNDLVSKGNADDAKVNELRNRISNYQSNMGNLRNDLNRLRANAGKTTETRTGYDSDNTSTTSPSQKSSSDVNGSQATSNQGNATQTNSSGDASNYDGNLEFLENDVYYIGVEKVEIVNTKGVVSEVKFEQEFEAWGGTGFVTTENDFITARHVIQPWKYFSPKREGDKCSLIHILAICDFNSIDFTVYFKAVSKNGKSYTFTNKEFSVDPSRDNLKKTEQTLFDCDKVVRELSKGIFRNDPRKYKQYKSCDPTYTDWAKLQRRDIKTNLVPDRDIVPKKGETMYCLGYPLLGKIQNVGTLEPLFSTMTTSQGGAKNQITNVSGHSFTLGYSGSPVFVKRDGKYICVGIVVKSDGIGFVVPYANVQ</sequence>
<dbReference type="PROSITE" id="PS50006">
    <property type="entry name" value="FHA_DOMAIN"/>
    <property type="match status" value="1"/>
</dbReference>
<keyword evidence="1" id="KW-0175">Coiled coil</keyword>
<dbReference type="InterPro" id="IPR000253">
    <property type="entry name" value="FHA_dom"/>
</dbReference>
<protein>
    <submittedName>
        <fullName evidence="5">FHA domain-containing protein</fullName>
    </submittedName>
</protein>
<feature type="compositionally biased region" description="Low complexity" evidence="2">
    <location>
        <begin position="271"/>
        <end position="282"/>
    </location>
</feature>
<evidence type="ECO:0000313" key="5">
    <source>
        <dbReference type="EMBL" id="MBK9719413.1"/>
    </source>
</evidence>
<dbReference type="SUPFAM" id="SSF49879">
    <property type="entry name" value="SMAD/FHA domain"/>
    <property type="match status" value="1"/>
</dbReference>
<dbReference type="EMBL" id="JADKFW010000021">
    <property type="protein sequence ID" value="MBK9719413.1"/>
    <property type="molecule type" value="Genomic_DNA"/>
</dbReference>
<keyword evidence="3" id="KW-0472">Membrane</keyword>
<dbReference type="Gene3D" id="2.60.200.20">
    <property type="match status" value="1"/>
</dbReference>
<dbReference type="InterPro" id="IPR008984">
    <property type="entry name" value="SMAD_FHA_dom_sf"/>
</dbReference>
<feature type="region of interest" description="Disordered" evidence="2">
    <location>
        <begin position="257"/>
        <end position="306"/>
    </location>
</feature>
<evidence type="ECO:0000313" key="6">
    <source>
        <dbReference type="Proteomes" id="UP000808349"/>
    </source>
</evidence>
<evidence type="ECO:0000259" key="4">
    <source>
        <dbReference type="PROSITE" id="PS50006"/>
    </source>
</evidence>
<evidence type="ECO:0000256" key="3">
    <source>
        <dbReference type="SAM" id="Phobius"/>
    </source>
</evidence>